<comment type="caution">
    <text evidence="2">The sequence shown here is derived from an EMBL/GenBank/DDBJ whole genome shotgun (WGS) entry which is preliminary data.</text>
</comment>
<sequence>MSRKQQLLKRHRRNKRISLVIGLLLLIASGVLVAWWLPLLLAVVGWIAHEAWFADHLFYAPKDDYQYRFTADTECPDVRLEGGRVLLQAPLSLAGDETLILALKVKSGVLGRFVDPFVQFADDRQTFERGVNGLRYLNLTGCAEALSAGEVSLRGRFCRVVGQPQLWVLPQPDYSEQRVMVIAPHADDAELAAFDLYSQAKEAWIVTLTAGEIEAQHYQQMGLEPAQAARLKGRLRAWDSVAVPRWAGVPQAQCAQLGYFCLQLPAMQAAPEQPIPSREADLTDTRMFRQFNSLALPGDEDGAPTWNNLLADLRALILRAKPQVIVLPHPAIDPHPDHICAHSAVIEALQGLAWQPDTLLGYANHLHDNDRWPMGNSGDGIALPPVFDASLTLRPYSRVLSLEQQRDKAMALGMMHDLQPRAALKRRVRRSIQRLLAGRKPSPYGENEFFRKAVRRHELFWHLK</sequence>
<dbReference type="EMBL" id="JAAEBW010000006">
    <property type="protein sequence ID" value="MBM1196069.1"/>
    <property type="molecule type" value="Genomic_DNA"/>
</dbReference>
<reference evidence="2 3" key="1">
    <citation type="submission" date="2020-01" db="EMBL/GenBank/DDBJ databases">
        <title>Comparative genomics of meat spoilage bacteria.</title>
        <authorList>
            <person name="Hilgarth M."/>
            <person name="Vogel R.F."/>
        </authorList>
    </citation>
    <scope>NUCLEOTIDE SEQUENCE [LARGE SCALE GENOMIC DNA]</scope>
    <source>
        <strain evidence="2 3">TMW2.2077</strain>
    </source>
</reference>
<keyword evidence="3" id="KW-1185">Reference proteome</keyword>
<dbReference type="Proteomes" id="UP000809529">
    <property type="component" value="Unassembled WGS sequence"/>
</dbReference>
<gene>
    <name evidence="2" type="ORF">GYN02_12915</name>
</gene>
<dbReference type="Gene3D" id="3.40.50.10320">
    <property type="entry name" value="LmbE-like"/>
    <property type="match status" value="1"/>
</dbReference>
<dbReference type="InterPro" id="IPR024078">
    <property type="entry name" value="LmbE-like_dom_sf"/>
</dbReference>
<evidence type="ECO:0000256" key="1">
    <source>
        <dbReference type="SAM" id="Phobius"/>
    </source>
</evidence>
<evidence type="ECO:0000313" key="2">
    <source>
        <dbReference type="EMBL" id="MBM1196069.1"/>
    </source>
</evidence>
<dbReference type="Pfam" id="PF02585">
    <property type="entry name" value="PIG-L"/>
    <property type="match status" value="1"/>
</dbReference>
<proteinExistence type="predicted"/>
<evidence type="ECO:0000313" key="3">
    <source>
        <dbReference type="Proteomes" id="UP000809529"/>
    </source>
</evidence>
<feature type="transmembrane region" description="Helical" evidence="1">
    <location>
        <begin position="21"/>
        <end position="48"/>
    </location>
</feature>
<keyword evidence="1" id="KW-1133">Transmembrane helix</keyword>
<organism evidence="2 3">
    <name type="scientific">Pseudomonas weihenstephanensis</name>
    <dbReference type="NCBI Taxonomy" id="1608994"/>
    <lineage>
        <taxon>Bacteria</taxon>
        <taxon>Pseudomonadati</taxon>
        <taxon>Pseudomonadota</taxon>
        <taxon>Gammaproteobacteria</taxon>
        <taxon>Pseudomonadales</taxon>
        <taxon>Pseudomonadaceae</taxon>
        <taxon>Pseudomonas</taxon>
    </lineage>
</organism>
<accession>A0ABS1ZHW9</accession>
<dbReference type="InterPro" id="IPR003737">
    <property type="entry name" value="GlcNAc_PI_deacetylase-related"/>
</dbReference>
<keyword evidence="1" id="KW-0812">Transmembrane</keyword>
<protein>
    <submittedName>
        <fullName evidence="2">PIG-L family deacetylase</fullName>
    </submittedName>
</protein>
<dbReference type="RefSeq" id="WP_203303065.1">
    <property type="nucleotide sequence ID" value="NZ_JAAEBW010000006.1"/>
</dbReference>
<keyword evidence="1" id="KW-0472">Membrane</keyword>
<dbReference type="SUPFAM" id="SSF102588">
    <property type="entry name" value="LmbE-like"/>
    <property type="match status" value="1"/>
</dbReference>
<name>A0ABS1ZHW9_9PSED</name>